<feature type="transmembrane region" description="Helical" evidence="1">
    <location>
        <begin position="12"/>
        <end position="30"/>
    </location>
</feature>
<dbReference type="AlphaFoldDB" id="A0A0W0R582"/>
<comment type="caution">
    <text evidence="2">The sequence shown here is derived from an EMBL/GenBank/DDBJ whole genome shotgun (WGS) entry which is preliminary data.</text>
</comment>
<sequence length="163" mass="18874">MKKKHKQGGFTLFELLLSVLLLSFSLFYAVPSFKKFYQDQVFALILYDLRSAIITARTKAILEGSIYSLSPLQKNHWSSGILLTKQTKGKEIRSHIWQWGKKNITIEWKGFYSHHYLFFAPSITNSFMNGSFIIKSKDKCVCLTINRLGNIRTDKLDKKCTII</sequence>
<evidence type="ECO:0000313" key="3">
    <source>
        <dbReference type="Proteomes" id="UP000054859"/>
    </source>
</evidence>
<evidence type="ECO:0000256" key="1">
    <source>
        <dbReference type="SAM" id="Phobius"/>
    </source>
</evidence>
<dbReference type="SUPFAM" id="SSF54523">
    <property type="entry name" value="Pili subunits"/>
    <property type="match status" value="1"/>
</dbReference>
<keyword evidence="1" id="KW-0472">Membrane</keyword>
<dbReference type="OrthoDB" id="5653962at2"/>
<gene>
    <name evidence="2" type="ORF">Lade_0874</name>
</gene>
<dbReference type="Proteomes" id="UP000054859">
    <property type="component" value="Unassembled WGS sequence"/>
</dbReference>
<accession>A0A0W0R582</accession>
<protein>
    <submittedName>
        <fullName evidence="2">Tfp type 4 fimbrial pilin like signal peptide protein domain protein</fullName>
    </submittedName>
</protein>
<dbReference type="STRING" id="45056.Lade_0874"/>
<keyword evidence="1" id="KW-1133">Transmembrane helix</keyword>
<keyword evidence="1" id="KW-0812">Transmembrane</keyword>
<dbReference type="RefSeq" id="WP_058461911.1">
    <property type="nucleotide sequence ID" value="NZ_CAAAHS010000005.1"/>
</dbReference>
<evidence type="ECO:0000313" key="2">
    <source>
        <dbReference type="EMBL" id="KTC66216.1"/>
    </source>
</evidence>
<name>A0A0W0R582_9GAMM</name>
<dbReference type="PATRIC" id="fig|45056.6.peg.905"/>
<organism evidence="2 3">
    <name type="scientific">Legionella adelaidensis</name>
    <dbReference type="NCBI Taxonomy" id="45056"/>
    <lineage>
        <taxon>Bacteria</taxon>
        <taxon>Pseudomonadati</taxon>
        <taxon>Pseudomonadota</taxon>
        <taxon>Gammaproteobacteria</taxon>
        <taxon>Legionellales</taxon>
        <taxon>Legionellaceae</taxon>
        <taxon>Legionella</taxon>
    </lineage>
</organism>
<keyword evidence="3" id="KW-1185">Reference proteome</keyword>
<dbReference type="Gene3D" id="3.55.40.10">
    <property type="entry name" value="minor pseudopilin epsh domain"/>
    <property type="match status" value="1"/>
</dbReference>
<reference evidence="2 3" key="1">
    <citation type="submission" date="2015-11" db="EMBL/GenBank/DDBJ databases">
        <title>Identification of large and diverse effector repertoires of 38 Legionella species.</title>
        <authorList>
            <person name="Burstein D."/>
            <person name="Amaro F."/>
            <person name="Zusman T."/>
            <person name="Lifshitz Z."/>
            <person name="Cohen O."/>
            <person name="Gilbert J.A."/>
            <person name="Pupko T."/>
            <person name="Shuman H.A."/>
            <person name="Segal G."/>
        </authorList>
    </citation>
    <scope>NUCLEOTIDE SEQUENCE [LARGE SCALE GENOMIC DNA]</scope>
    <source>
        <strain evidence="2 3">1762-AUS-E</strain>
    </source>
</reference>
<proteinExistence type="predicted"/>
<dbReference type="InterPro" id="IPR045584">
    <property type="entry name" value="Pilin-like"/>
</dbReference>
<dbReference type="EMBL" id="LNKA01000001">
    <property type="protein sequence ID" value="KTC66216.1"/>
    <property type="molecule type" value="Genomic_DNA"/>
</dbReference>